<dbReference type="PANTHER" id="PTHR43300:SF11">
    <property type="entry name" value="ACETYLTRANSFERASE RV3034C-RELATED"/>
    <property type="match status" value="1"/>
</dbReference>
<name>A0A974NEN5_9GAMM</name>
<organism evidence="2 3">
    <name type="scientific">Entomomonas asaccharolytica</name>
    <dbReference type="NCBI Taxonomy" id="2785331"/>
    <lineage>
        <taxon>Bacteria</taxon>
        <taxon>Pseudomonadati</taxon>
        <taxon>Pseudomonadota</taxon>
        <taxon>Gammaproteobacteria</taxon>
        <taxon>Pseudomonadales</taxon>
        <taxon>Pseudomonadaceae</taxon>
        <taxon>Entomomonas</taxon>
    </lineage>
</organism>
<accession>A0A974NEN5</accession>
<dbReference type="InterPro" id="IPR011004">
    <property type="entry name" value="Trimer_LpxA-like_sf"/>
</dbReference>
<comment type="similarity">
    <text evidence="1">Belongs to the transferase hexapeptide repeat family.</text>
</comment>
<evidence type="ECO:0000313" key="2">
    <source>
        <dbReference type="EMBL" id="QQP84992.1"/>
    </source>
</evidence>
<evidence type="ECO:0000256" key="1">
    <source>
        <dbReference type="ARBA" id="ARBA00007274"/>
    </source>
</evidence>
<keyword evidence="3" id="KW-1185">Reference proteome</keyword>
<dbReference type="PANTHER" id="PTHR43300">
    <property type="entry name" value="ACETYLTRANSFERASE"/>
    <property type="match status" value="1"/>
</dbReference>
<dbReference type="SUPFAM" id="SSF51161">
    <property type="entry name" value="Trimeric LpxA-like enzymes"/>
    <property type="match status" value="1"/>
</dbReference>
<dbReference type="RefSeq" id="WP_201091049.1">
    <property type="nucleotide sequence ID" value="NZ_CP067393.1"/>
</dbReference>
<gene>
    <name evidence="2" type="ORF">JHT90_11420</name>
</gene>
<proteinExistence type="inferred from homology"/>
<dbReference type="InterPro" id="IPR001451">
    <property type="entry name" value="Hexapep"/>
</dbReference>
<dbReference type="KEGG" id="eaz:JHT90_11420"/>
<dbReference type="Gene3D" id="2.160.10.10">
    <property type="entry name" value="Hexapeptide repeat proteins"/>
    <property type="match status" value="1"/>
</dbReference>
<dbReference type="EMBL" id="CP067393">
    <property type="protein sequence ID" value="QQP84992.1"/>
    <property type="molecule type" value="Genomic_DNA"/>
</dbReference>
<evidence type="ECO:0000313" key="3">
    <source>
        <dbReference type="Proteomes" id="UP000595278"/>
    </source>
</evidence>
<dbReference type="InterPro" id="IPR050179">
    <property type="entry name" value="Trans_hexapeptide_repeat"/>
</dbReference>
<dbReference type="Pfam" id="PF00132">
    <property type="entry name" value="Hexapep"/>
    <property type="match status" value="1"/>
</dbReference>
<dbReference type="Proteomes" id="UP000595278">
    <property type="component" value="Chromosome"/>
</dbReference>
<dbReference type="AlphaFoldDB" id="A0A974NEN5"/>
<protein>
    <submittedName>
        <fullName evidence="2">CatB-related O-acetyltransferase</fullName>
    </submittedName>
</protein>
<sequence length="222" mass="24876">MSIFSRFKKKRLKRKNKQILKEKLATSHPLEKGSILFENVYPLHKMGFGSYGMPKVFNAESIECKLTIGKFCSIADGVKIILGGRHFANWATTSPIWILDNNIEPPKSKPKFNNNVIIENDVWIATDAIILSPVRLGNGCIVAAGSMVTKDVPPYAIVAGNPAKIIKYRFSPDIIEKLLDIAWWDYPVDEIKKISPILNSENIDALINYSNNRKTAMATRAS</sequence>
<dbReference type="CDD" id="cd03349">
    <property type="entry name" value="LbH_XAT"/>
    <property type="match status" value="1"/>
</dbReference>
<reference evidence="2 3" key="1">
    <citation type="submission" date="2021-01" db="EMBL/GenBank/DDBJ databases">
        <title>Entomomonas sp. F2A isolated from a house cricket (Acheta domesticus).</title>
        <authorList>
            <person name="Spergser J."/>
            <person name="Busse H.-J."/>
        </authorList>
    </citation>
    <scope>NUCLEOTIDE SEQUENCE [LARGE SCALE GENOMIC DNA]</scope>
    <source>
        <strain evidence="2 3">F2A</strain>
    </source>
</reference>